<dbReference type="Proteomes" id="UP000827892">
    <property type="component" value="Chromosome V"/>
</dbReference>
<dbReference type="AlphaFoldDB" id="A0AAE9A1B0"/>
<sequence length="358" mass="40390">MSGVADLTEFILTASILQPNSSIDQIKDIVSHIPMASTLRKKCELAIAFREGRLTNIMAIGKSMMGLEISNGDENLPVQQYVDSPNLSNVSQRNSLQEKEKRICLSQTERNFVLEKMNAKDGALSKEEKMEIATALGHTYRRVSNHITNVKAIRKRKIRKQEQKEKLDSVSENSSPIDKIKDIVSQIPMASTLPKKCEMEIAFRKGRLTDIMAIGKSMVGLGISNGDQNLPVRQNIASPVLSNVSQRDSLQEKEHRICLSNVYPPILTLGDLLKEKKNTNRLSFSERRYILEKMAQKDGNLSKEEKAVIAMALGLTDRRVSRYINDVKGARKRKIQRQEQKENLDSIVENSLDYDASY</sequence>
<evidence type="ECO:0000313" key="2">
    <source>
        <dbReference type="Proteomes" id="UP000827892"/>
    </source>
</evidence>
<gene>
    <name evidence="1" type="ORF">L3Y34_008951</name>
</gene>
<dbReference type="EMBL" id="CP090895">
    <property type="protein sequence ID" value="ULT91009.1"/>
    <property type="molecule type" value="Genomic_DNA"/>
</dbReference>
<name>A0AAE9A1B0_CAEBR</name>
<protein>
    <submittedName>
        <fullName evidence="1">Uncharacterized protein</fullName>
    </submittedName>
</protein>
<reference evidence="1 2" key="1">
    <citation type="submission" date="2022-02" db="EMBL/GenBank/DDBJ databases">
        <title>Chromosome-level reference genomes for two strains of Caenorhabditis briggsae: an improved platform for comparative genomics.</title>
        <authorList>
            <person name="Stevens L."/>
            <person name="Andersen E.C."/>
        </authorList>
    </citation>
    <scope>NUCLEOTIDE SEQUENCE [LARGE SCALE GENOMIC DNA]</scope>
    <source>
        <strain evidence="1">QX1410_ONT</strain>
        <tissue evidence="1">Whole-organism</tissue>
    </source>
</reference>
<organism evidence="1 2">
    <name type="scientific">Caenorhabditis briggsae</name>
    <dbReference type="NCBI Taxonomy" id="6238"/>
    <lineage>
        <taxon>Eukaryota</taxon>
        <taxon>Metazoa</taxon>
        <taxon>Ecdysozoa</taxon>
        <taxon>Nematoda</taxon>
        <taxon>Chromadorea</taxon>
        <taxon>Rhabditida</taxon>
        <taxon>Rhabditina</taxon>
        <taxon>Rhabditomorpha</taxon>
        <taxon>Rhabditoidea</taxon>
        <taxon>Rhabditidae</taxon>
        <taxon>Peloderinae</taxon>
        <taxon>Caenorhabditis</taxon>
    </lineage>
</organism>
<proteinExistence type="predicted"/>
<accession>A0AAE9A1B0</accession>
<evidence type="ECO:0000313" key="1">
    <source>
        <dbReference type="EMBL" id="ULT91009.1"/>
    </source>
</evidence>